<name>A0A3Q9UVY0_9MICO</name>
<evidence type="ECO:0000313" key="2">
    <source>
        <dbReference type="Proteomes" id="UP000285317"/>
    </source>
</evidence>
<dbReference type="EMBL" id="CP028137">
    <property type="protein sequence ID" value="AZZ51100.1"/>
    <property type="molecule type" value="Genomic_DNA"/>
</dbReference>
<proteinExistence type="predicted"/>
<dbReference type="Proteomes" id="UP000285317">
    <property type="component" value="Chromosome"/>
</dbReference>
<sequence>MGIRYYAYAFDADLTERALADPRSVIGETALAGAWGIPHGAAIEAADLPQPVPEDDMLCLDRAWSGLQALTAPRSPGQPPRPAHRMLEGRVSLRGMCWDP</sequence>
<dbReference type="AlphaFoldDB" id="A0A3Q9UVY0"/>
<dbReference type="RefSeq" id="WP_127886147.1">
    <property type="nucleotide sequence ID" value="NZ_CP028137.1"/>
</dbReference>
<protein>
    <submittedName>
        <fullName evidence="1">Uncharacterized protein</fullName>
    </submittedName>
</protein>
<reference evidence="1 2" key="1">
    <citation type="submission" date="2018-03" db="EMBL/GenBank/DDBJ databases">
        <title>Bacteriophage NCPPB3778 and a type I-E CRISPR drive the evolution of the US Biological Select Agent, Rathayibacter toxicus.</title>
        <authorList>
            <person name="Davis E.W.II."/>
            <person name="Tabima J.F."/>
            <person name="Weisberg A.J."/>
            <person name="Dantas Lopes L."/>
            <person name="Wiseman M.S."/>
            <person name="Wiseman M.S."/>
            <person name="Pupko T."/>
            <person name="Belcher M.S."/>
            <person name="Sechler A.J."/>
            <person name="Tancos M.A."/>
            <person name="Schroeder B.K."/>
            <person name="Murray T.D."/>
            <person name="Luster D.G."/>
            <person name="Schneider W.L."/>
            <person name="Rogers E."/>
            <person name="Andreote F.D."/>
            <person name="Grunwald N.J."/>
            <person name="Putnam M.L."/>
            <person name="Chang J.H."/>
        </authorList>
    </citation>
    <scope>NUCLEOTIDE SEQUENCE [LARGE SCALE GENOMIC DNA]</scope>
    <source>
        <strain evidence="1 2">DSM 15932</strain>
    </source>
</reference>
<evidence type="ECO:0000313" key="1">
    <source>
        <dbReference type="EMBL" id="AZZ51100.1"/>
    </source>
</evidence>
<organism evidence="1 2">
    <name type="scientific">Rathayibacter festucae DSM 15932</name>
    <dbReference type="NCBI Taxonomy" id="1328866"/>
    <lineage>
        <taxon>Bacteria</taxon>
        <taxon>Bacillati</taxon>
        <taxon>Actinomycetota</taxon>
        <taxon>Actinomycetes</taxon>
        <taxon>Micrococcales</taxon>
        <taxon>Microbacteriaceae</taxon>
        <taxon>Rathayibacter</taxon>
    </lineage>
</organism>
<accession>A0A3Q9UVY0</accession>
<dbReference type="KEGG" id="rfs:C1I64_02945"/>
<gene>
    <name evidence="1" type="ORF">C1I64_02945</name>
</gene>